<keyword evidence="4 8" id="KW-0808">Transferase</keyword>
<dbReference type="PANTHER" id="PTHR43654">
    <property type="entry name" value="GLUTAMATE 5-KINASE"/>
    <property type="match status" value="1"/>
</dbReference>
<dbReference type="InterPro" id="IPR019797">
    <property type="entry name" value="Glutamate_5-kinase_CS"/>
</dbReference>
<evidence type="ECO:0000313" key="10">
    <source>
        <dbReference type="EMBL" id="VDN46094.1"/>
    </source>
</evidence>
<dbReference type="Proteomes" id="UP000279029">
    <property type="component" value="Chromosome"/>
</dbReference>
<keyword evidence="5 8" id="KW-0547">Nucleotide-binding</keyword>
<feature type="binding site" evidence="8">
    <location>
        <position position="57"/>
    </location>
    <ligand>
        <name>substrate</name>
    </ligand>
</feature>
<dbReference type="InterPro" id="IPR041739">
    <property type="entry name" value="G5K_ProB"/>
</dbReference>
<evidence type="ECO:0000256" key="2">
    <source>
        <dbReference type="ARBA" id="ARBA00022605"/>
    </source>
</evidence>
<dbReference type="GO" id="GO:0004349">
    <property type="term" value="F:glutamate 5-kinase activity"/>
    <property type="evidence" value="ECO:0007669"/>
    <property type="project" value="UniProtKB-UniRule"/>
</dbReference>
<dbReference type="InterPro" id="IPR011529">
    <property type="entry name" value="Glu_5kinase"/>
</dbReference>
<dbReference type="Pfam" id="PF00696">
    <property type="entry name" value="AA_kinase"/>
    <property type="match status" value="1"/>
</dbReference>
<dbReference type="SUPFAM" id="SSF53633">
    <property type="entry name" value="Carbamate kinase-like"/>
    <property type="match status" value="1"/>
</dbReference>
<feature type="binding site" evidence="8">
    <location>
        <position position="144"/>
    </location>
    <ligand>
        <name>substrate</name>
    </ligand>
</feature>
<comment type="similarity">
    <text evidence="8">Belongs to the glutamate 5-kinase family.</text>
</comment>
<evidence type="ECO:0000256" key="7">
    <source>
        <dbReference type="ARBA" id="ARBA00022840"/>
    </source>
</evidence>
<dbReference type="InterPro" id="IPR036393">
    <property type="entry name" value="AceGlu_kinase-like_sf"/>
</dbReference>
<feature type="binding site" evidence="8">
    <location>
        <position position="156"/>
    </location>
    <ligand>
        <name>substrate</name>
    </ligand>
</feature>
<keyword evidence="2 8" id="KW-0028">Amino-acid biosynthesis</keyword>
<dbReference type="OrthoDB" id="9804434at2"/>
<dbReference type="HAMAP" id="MF_00456">
    <property type="entry name" value="ProB"/>
    <property type="match status" value="1"/>
</dbReference>
<dbReference type="KEGG" id="cbar:PATL70BA_0250"/>
<keyword evidence="6 8" id="KW-0418">Kinase</keyword>
<protein>
    <recommendedName>
        <fullName evidence="8">Glutamate 5-kinase</fullName>
        <ecNumber evidence="8">2.7.2.11</ecNumber>
    </recommendedName>
    <alternativeName>
        <fullName evidence="8">Gamma-glutamyl kinase</fullName>
        <shortName evidence="8">GK</shortName>
    </alternativeName>
</protein>
<keyword evidence="7 8" id="KW-0067">ATP-binding</keyword>
<evidence type="ECO:0000256" key="6">
    <source>
        <dbReference type="ARBA" id="ARBA00022777"/>
    </source>
</evidence>
<feature type="binding site" evidence="8">
    <location>
        <begin position="218"/>
        <end position="224"/>
    </location>
    <ligand>
        <name>ATP</name>
        <dbReference type="ChEBI" id="CHEBI:30616"/>
    </ligand>
</feature>
<dbReference type="RefSeq" id="WP_125135664.1">
    <property type="nucleotide sequence ID" value="NZ_LR130778.1"/>
</dbReference>
<dbReference type="PIRSF" id="PIRSF000729">
    <property type="entry name" value="GK"/>
    <property type="match status" value="1"/>
</dbReference>
<dbReference type="InterPro" id="IPR005715">
    <property type="entry name" value="Glu_5kinase/COase_Synthase"/>
</dbReference>
<feature type="binding site" evidence="8">
    <location>
        <position position="16"/>
    </location>
    <ligand>
        <name>ATP</name>
        <dbReference type="ChEBI" id="CHEBI:30616"/>
    </ligand>
</feature>
<dbReference type="PRINTS" id="PR00474">
    <property type="entry name" value="GLU5KINASE"/>
</dbReference>
<dbReference type="UniPathway" id="UPA00098">
    <property type="reaction ID" value="UER00359"/>
</dbReference>
<dbReference type="EC" id="2.7.2.11" evidence="8"/>
<dbReference type="GO" id="GO:0005829">
    <property type="term" value="C:cytosol"/>
    <property type="evidence" value="ECO:0007669"/>
    <property type="project" value="TreeGrafter"/>
</dbReference>
<dbReference type="AlphaFoldDB" id="A0A3P7NSC4"/>
<comment type="function">
    <text evidence="8">Catalyzes the transfer of a phosphate group to glutamate to form L-glutamate 5-phosphate.</text>
</comment>
<evidence type="ECO:0000313" key="11">
    <source>
        <dbReference type="Proteomes" id="UP000279029"/>
    </source>
</evidence>
<dbReference type="FunFam" id="3.40.1160.10:FF:000018">
    <property type="entry name" value="Glutamate 5-kinase"/>
    <property type="match status" value="1"/>
</dbReference>
<keyword evidence="3 8" id="KW-0641">Proline biosynthesis</keyword>
<name>A0A3P7NSC4_9FIRM</name>
<organism evidence="10 11">
    <name type="scientific">Petrocella atlantisensis</name>
    <dbReference type="NCBI Taxonomy" id="2173034"/>
    <lineage>
        <taxon>Bacteria</taxon>
        <taxon>Bacillati</taxon>
        <taxon>Bacillota</taxon>
        <taxon>Clostridia</taxon>
        <taxon>Lachnospirales</taxon>
        <taxon>Vallitaleaceae</taxon>
        <taxon>Petrocella</taxon>
    </lineage>
</organism>
<proteinExistence type="inferred from homology"/>
<sequence>MTDRKAFINKKRIVVKVGSSSLTFKDTGHINLTKMEKLIRQLADMKHSGLDVILVSSGAQAAGISVLNLQSKPLDMDKKQAVASVGQASLMRMYQKFFREYNIIAGQVLITKDITTEEKSRNNVINTFNALLDYGTIPIVNENDTVATDEIEFGDNDTLSAIVATLVKADLLILLSDIDGLHTKDPVRHEEAELIPKVMEINGDILKMATGSSTLVGTGGMVTKLQAAMIATQAHIDMVIANADRPYVLLDILAGEDVGTLFKAL</sequence>
<dbReference type="InterPro" id="IPR001057">
    <property type="entry name" value="Glu/AcGlu_kinase"/>
</dbReference>
<dbReference type="Gene3D" id="3.40.1160.10">
    <property type="entry name" value="Acetylglutamate kinase-like"/>
    <property type="match status" value="1"/>
</dbReference>
<evidence type="ECO:0000256" key="5">
    <source>
        <dbReference type="ARBA" id="ARBA00022741"/>
    </source>
</evidence>
<evidence type="ECO:0000256" key="1">
    <source>
        <dbReference type="ARBA" id="ARBA00022490"/>
    </source>
</evidence>
<dbReference type="PROSITE" id="PS00902">
    <property type="entry name" value="GLUTAMATE_5_KINASE"/>
    <property type="match status" value="1"/>
</dbReference>
<dbReference type="CDD" id="cd04242">
    <property type="entry name" value="AAK_G5K_ProB"/>
    <property type="match status" value="1"/>
</dbReference>
<dbReference type="GO" id="GO:0005524">
    <property type="term" value="F:ATP binding"/>
    <property type="evidence" value="ECO:0007669"/>
    <property type="project" value="UniProtKB-KW"/>
</dbReference>
<reference evidence="10 11" key="1">
    <citation type="submission" date="2018-09" db="EMBL/GenBank/DDBJ databases">
        <authorList>
            <person name="Postec A."/>
        </authorList>
    </citation>
    <scope>NUCLEOTIDE SEQUENCE [LARGE SCALE GENOMIC DNA]</scope>
    <source>
        <strain evidence="10">70B-A</strain>
    </source>
</reference>
<feature type="binding site" evidence="8">
    <location>
        <begin position="176"/>
        <end position="177"/>
    </location>
    <ligand>
        <name>ATP</name>
        <dbReference type="ChEBI" id="CHEBI:30616"/>
    </ligand>
</feature>
<dbReference type="PANTHER" id="PTHR43654:SF1">
    <property type="entry name" value="ISOPENTENYL PHOSPHATE KINASE"/>
    <property type="match status" value="1"/>
</dbReference>
<dbReference type="EMBL" id="LR130778">
    <property type="protein sequence ID" value="VDN46094.1"/>
    <property type="molecule type" value="Genomic_DNA"/>
</dbReference>
<evidence type="ECO:0000256" key="4">
    <source>
        <dbReference type="ARBA" id="ARBA00022679"/>
    </source>
</evidence>
<evidence type="ECO:0000259" key="9">
    <source>
        <dbReference type="Pfam" id="PF00696"/>
    </source>
</evidence>
<accession>A0A3P7NSC4</accession>
<comment type="pathway">
    <text evidence="8">Amino-acid biosynthesis; L-proline biosynthesis; L-glutamate 5-semialdehyde from L-glutamate: step 1/2.</text>
</comment>
<feature type="domain" description="Aspartate/glutamate/uridylate kinase" evidence="9">
    <location>
        <begin position="11"/>
        <end position="242"/>
    </location>
</feature>
<gene>
    <name evidence="8 10" type="primary">proB</name>
    <name evidence="10" type="ORF">PATL70BA_0250</name>
</gene>
<dbReference type="NCBIfam" id="TIGR01027">
    <property type="entry name" value="proB"/>
    <property type="match status" value="1"/>
</dbReference>
<dbReference type="GO" id="GO:0055129">
    <property type="term" value="P:L-proline biosynthetic process"/>
    <property type="evidence" value="ECO:0007669"/>
    <property type="project" value="UniProtKB-UniRule"/>
</dbReference>
<comment type="catalytic activity">
    <reaction evidence="8">
        <text>L-glutamate + ATP = L-glutamyl 5-phosphate + ADP</text>
        <dbReference type="Rhea" id="RHEA:14877"/>
        <dbReference type="ChEBI" id="CHEBI:29985"/>
        <dbReference type="ChEBI" id="CHEBI:30616"/>
        <dbReference type="ChEBI" id="CHEBI:58274"/>
        <dbReference type="ChEBI" id="CHEBI:456216"/>
        <dbReference type="EC" id="2.7.2.11"/>
    </reaction>
</comment>
<dbReference type="InterPro" id="IPR001048">
    <property type="entry name" value="Asp/Glu/Uridylate_kinase"/>
</dbReference>
<keyword evidence="11" id="KW-1185">Reference proteome</keyword>
<evidence type="ECO:0000256" key="8">
    <source>
        <dbReference type="HAMAP-Rule" id="MF_00456"/>
    </source>
</evidence>
<evidence type="ECO:0000256" key="3">
    <source>
        <dbReference type="ARBA" id="ARBA00022650"/>
    </source>
</evidence>
<comment type="subcellular location">
    <subcellularLocation>
        <location evidence="8">Cytoplasm</location>
    </subcellularLocation>
</comment>
<keyword evidence="1 8" id="KW-0963">Cytoplasm</keyword>